<name>A0ABN6XJJ8_9CELL</name>
<evidence type="ECO:0000313" key="3">
    <source>
        <dbReference type="EMBL" id="BDZ43493.1"/>
    </source>
</evidence>
<feature type="region of interest" description="Disordered" evidence="1">
    <location>
        <begin position="70"/>
        <end position="94"/>
    </location>
</feature>
<accession>A0ABN6XJJ8</accession>
<organism evidence="3 4">
    <name type="scientific">Paraoerskovia sediminicola</name>
    <dbReference type="NCBI Taxonomy" id="1138587"/>
    <lineage>
        <taxon>Bacteria</taxon>
        <taxon>Bacillati</taxon>
        <taxon>Actinomycetota</taxon>
        <taxon>Actinomycetes</taxon>
        <taxon>Micrococcales</taxon>
        <taxon>Cellulomonadaceae</taxon>
        <taxon>Paraoerskovia</taxon>
    </lineage>
</organism>
<keyword evidence="2" id="KW-1133">Transmembrane helix</keyword>
<keyword evidence="2" id="KW-0472">Membrane</keyword>
<feature type="transmembrane region" description="Helical" evidence="2">
    <location>
        <begin position="32"/>
        <end position="53"/>
    </location>
</feature>
<evidence type="ECO:0000256" key="2">
    <source>
        <dbReference type="SAM" id="Phobius"/>
    </source>
</evidence>
<reference evidence="4" key="1">
    <citation type="journal article" date="2019" name="Int. J. Syst. Evol. Microbiol.">
        <title>The Global Catalogue of Microorganisms (GCM) 10K type strain sequencing project: providing services to taxonomists for standard genome sequencing and annotation.</title>
        <authorList>
            <consortium name="The Broad Institute Genomics Platform"/>
            <consortium name="The Broad Institute Genome Sequencing Center for Infectious Disease"/>
            <person name="Wu L."/>
            <person name="Ma J."/>
        </authorList>
    </citation>
    <scope>NUCLEOTIDE SEQUENCE [LARGE SCALE GENOMIC DNA]</scope>
    <source>
        <strain evidence="4">NBRC 108565</strain>
    </source>
</reference>
<keyword evidence="2" id="KW-0812">Transmembrane</keyword>
<feature type="compositionally biased region" description="Low complexity" evidence="1">
    <location>
        <begin position="70"/>
        <end position="83"/>
    </location>
</feature>
<evidence type="ECO:0000313" key="4">
    <source>
        <dbReference type="Proteomes" id="UP001321475"/>
    </source>
</evidence>
<evidence type="ECO:0000256" key="1">
    <source>
        <dbReference type="SAM" id="MobiDB-lite"/>
    </source>
</evidence>
<gene>
    <name evidence="3" type="ORF">GCM10025865_27920</name>
</gene>
<dbReference type="EMBL" id="AP027729">
    <property type="protein sequence ID" value="BDZ43493.1"/>
    <property type="molecule type" value="Genomic_DNA"/>
</dbReference>
<dbReference type="Proteomes" id="UP001321475">
    <property type="component" value="Chromosome"/>
</dbReference>
<protein>
    <submittedName>
        <fullName evidence="3">Uncharacterized protein</fullName>
    </submittedName>
</protein>
<keyword evidence="4" id="KW-1185">Reference proteome</keyword>
<proteinExistence type="predicted"/>
<sequence>MGVFVLSGVTAAVVTFAYQCVANGYLGQDYLVLRLVVQIVSCILLCGVAARLIGDGLLRAGVLDNHAAGRAAASGNARSGTAGESRSARTGTPA</sequence>